<dbReference type="PRINTS" id="PR00320">
    <property type="entry name" value="GPROTEINBRPT"/>
</dbReference>
<dbReference type="Pfam" id="PF04158">
    <property type="entry name" value="Sof1"/>
    <property type="match status" value="1"/>
</dbReference>
<evidence type="ECO:0000256" key="6">
    <source>
        <dbReference type="ARBA" id="ARBA00023274"/>
    </source>
</evidence>
<dbReference type="SMART" id="SM00320">
    <property type="entry name" value="WD40"/>
    <property type="match status" value="7"/>
</dbReference>
<dbReference type="InterPro" id="IPR007287">
    <property type="entry name" value="Sof1"/>
</dbReference>
<evidence type="ECO:0000256" key="3">
    <source>
        <dbReference type="ARBA" id="ARBA00022574"/>
    </source>
</evidence>
<accession>A0A7S1Q7Q0</accession>
<dbReference type="CDD" id="cd00200">
    <property type="entry name" value="WD40"/>
    <property type="match status" value="1"/>
</dbReference>
<feature type="repeat" description="WD" evidence="7">
    <location>
        <begin position="280"/>
        <end position="321"/>
    </location>
</feature>
<feature type="repeat" description="WD" evidence="7">
    <location>
        <begin position="326"/>
        <end position="367"/>
    </location>
</feature>
<evidence type="ECO:0000256" key="1">
    <source>
        <dbReference type="ARBA" id="ARBA00004604"/>
    </source>
</evidence>
<dbReference type="GO" id="GO:0032040">
    <property type="term" value="C:small-subunit processome"/>
    <property type="evidence" value="ECO:0007669"/>
    <property type="project" value="TreeGrafter"/>
</dbReference>
<dbReference type="AlphaFoldDB" id="A0A7S1Q7Q0"/>
<dbReference type="InterPro" id="IPR020472">
    <property type="entry name" value="WD40_PAC1"/>
</dbReference>
<feature type="repeat" description="WD" evidence="7">
    <location>
        <begin position="106"/>
        <end position="138"/>
    </location>
</feature>
<keyword evidence="4" id="KW-0677">Repeat</keyword>
<organism evidence="10">
    <name type="scientific">Neobodo designis</name>
    <name type="common">Flagellated protozoan</name>
    <name type="synonym">Bodo designis</name>
    <dbReference type="NCBI Taxonomy" id="312471"/>
    <lineage>
        <taxon>Eukaryota</taxon>
        <taxon>Discoba</taxon>
        <taxon>Euglenozoa</taxon>
        <taxon>Kinetoplastea</taxon>
        <taxon>Metakinetoplastina</taxon>
        <taxon>Neobodonida</taxon>
        <taxon>Neobodo</taxon>
    </lineage>
</organism>
<dbReference type="EMBL" id="HBGF01028536">
    <property type="protein sequence ID" value="CAD9124074.1"/>
    <property type="molecule type" value="Transcribed_RNA"/>
</dbReference>
<evidence type="ECO:0000256" key="8">
    <source>
        <dbReference type="SAM" id="MobiDB-lite"/>
    </source>
</evidence>
<dbReference type="Pfam" id="PF00400">
    <property type="entry name" value="WD40"/>
    <property type="match status" value="5"/>
</dbReference>
<dbReference type="GO" id="GO:0000462">
    <property type="term" value="P:maturation of SSU-rRNA from tricistronic rRNA transcript (SSU-rRNA, 5.8S rRNA, LSU-rRNA)"/>
    <property type="evidence" value="ECO:0007669"/>
    <property type="project" value="TreeGrafter"/>
</dbReference>
<gene>
    <name evidence="10" type="ORF">NDES1114_LOCUS18903</name>
</gene>
<feature type="compositionally biased region" description="Basic residues" evidence="8">
    <location>
        <begin position="435"/>
        <end position="445"/>
    </location>
</feature>
<evidence type="ECO:0000256" key="7">
    <source>
        <dbReference type="PROSITE-ProRule" id="PRU00221"/>
    </source>
</evidence>
<feature type="repeat" description="WD" evidence="7">
    <location>
        <begin position="63"/>
        <end position="105"/>
    </location>
</feature>
<evidence type="ECO:0000259" key="9">
    <source>
        <dbReference type="Pfam" id="PF04158"/>
    </source>
</evidence>
<dbReference type="Gene3D" id="2.130.10.10">
    <property type="entry name" value="YVTN repeat-like/Quinoprotein amine dehydrogenase"/>
    <property type="match status" value="2"/>
</dbReference>
<dbReference type="PROSITE" id="PS50294">
    <property type="entry name" value="WD_REPEATS_REGION"/>
    <property type="match status" value="3"/>
</dbReference>
<name>A0A7S1Q7Q0_NEODS</name>
<protein>
    <recommendedName>
        <fullName evidence="9">Sof1-like protein domain-containing protein</fullName>
    </recommendedName>
</protein>
<keyword evidence="6" id="KW-0687">Ribonucleoprotein</keyword>
<dbReference type="InterPro" id="IPR015943">
    <property type="entry name" value="WD40/YVTN_repeat-like_dom_sf"/>
</dbReference>
<feature type="domain" description="Sof1-like protein" evidence="9">
    <location>
        <begin position="359"/>
        <end position="433"/>
    </location>
</feature>
<evidence type="ECO:0000313" key="10">
    <source>
        <dbReference type="EMBL" id="CAD9124074.1"/>
    </source>
</evidence>
<reference evidence="10" key="1">
    <citation type="submission" date="2021-01" db="EMBL/GenBank/DDBJ databases">
        <authorList>
            <person name="Corre E."/>
            <person name="Pelletier E."/>
            <person name="Niang G."/>
            <person name="Scheremetjew M."/>
            <person name="Finn R."/>
            <person name="Kale V."/>
            <person name="Holt S."/>
            <person name="Cochrane G."/>
            <person name="Meng A."/>
            <person name="Brown T."/>
            <person name="Cohen L."/>
        </authorList>
    </citation>
    <scope>NUCLEOTIDE SEQUENCE</scope>
    <source>
        <strain evidence="10">CCAP 1951/1</strain>
    </source>
</reference>
<dbReference type="InterPro" id="IPR036322">
    <property type="entry name" value="WD40_repeat_dom_sf"/>
</dbReference>
<dbReference type="PANTHER" id="PTHR22851">
    <property type="entry name" value="U3 SMALL NUCLEOLAR RNA U3 SNORNA ASSOCIATED PROTEIN"/>
    <property type="match status" value="1"/>
</dbReference>
<dbReference type="PANTHER" id="PTHR22851:SF0">
    <property type="entry name" value="DDB1- AND CUL4-ASSOCIATED FACTOR 13"/>
    <property type="match status" value="1"/>
</dbReference>
<evidence type="ECO:0000256" key="2">
    <source>
        <dbReference type="ARBA" id="ARBA00005649"/>
    </source>
</evidence>
<proteinExistence type="inferred from homology"/>
<comment type="subcellular location">
    <subcellularLocation>
        <location evidence="1">Nucleus</location>
        <location evidence="1">Nucleolus</location>
    </subcellularLocation>
</comment>
<dbReference type="SUPFAM" id="SSF50978">
    <property type="entry name" value="WD40 repeat-like"/>
    <property type="match status" value="1"/>
</dbReference>
<dbReference type="InterPro" id="IPR001680">
    <property type="entry name" value="WD40_rpt"/>
</dbReference>
<keyword evidence="5" id="KW-0539">Nucleus</keyword>
<comment type="similarity">
    <text evidence="2">Belongs to the WD repeat DCAF13/WDSOF1 family.</text>
</comment>
<feature type="region of interest" description="Disordered" evidence="8">
    <location>
        <begin position="426"/>
        <end position="445"/>
    </location>
</feature>
<evidence type="ECO:0000256" key="5">
    <source>
        <dbReference type="ARBA" id="ARBA00023242"/>
    </source>
</evidence>
<sequence>MVKVNMISRSKVEWTKDRAGEVPRAHRNYEAGPPPMAKQTEYARAIRAAKMDRMFAKPFVAALSGHLDTVQTIACDSTNLSSLVTGGADGQLVQWDLMARRPRRVFPAHRHSVDGAVFTPDGTAVLTASRDRTVKLWDTDFGEDGSPEPVPIAEYLGSSPFADVDHHWHENMFATAGHELEIWDVNRTKPVQSFTWGDETLTAVRFNKVETHLCAAAMLDRGVCIYDTRMKTGHSKLIMSMTCNSLAWSPMDPNMFVAGCDDWNCYLFDIRIPARPRSVFQGAVKPINSVDFSPTGRKFVAGSADQTVRIWSIDQVQKSNSEEMYHTKRMARVQSVRWALDNNYIFSGSEDSVVRIWKADASAPIRPFRGAEKSQFNYMRSLRDRYKQHPEVKRIVNQRNTPTAIKTSTRQLKSAMQREMVSEMARRKTTELKPLAKKKTVQSLK</sequence>
<keyword evidence="3 7" id="KW-0853">WD repeat</keyword>
<evidence type="ECO:0000256" key="4">
    <source>
        <dbReference type="ARBA" id="ARBA00022737"/>
    </source>
</evidence>
<dbReference type="InterPro" id="IPR051733">
    <property type="entry name" value="WD_repeat_DCAF13/WDSOF1"/>
</dbReference>
<dbReference type="PROSITE" id="PS50082">
    <property type="entry name" value="WD_REPEATS_2"/>
    <property type="match status" value="4"/>
</dbReference>